<evidence type="ECO:0000256" key="7">
    <source>
        <dbReference type="ARBA" id="ARBA00022777"/>
    </source>
</evidence>
<organism evidence="14 15">
    <name type="scientific">Clostridium amylolyticum</name>
    <dbReference type="NCBI Taxonomy" id="1121298"/>
    <lineage>
        <taxon>Bacteria</taxon>
        <taxon>Bacillati</taxon>
        <taxon>Bacillota</taxon>
        <taxon>Clostridia</taxon>
        <taxon>Eubacteriales</taxon>
        <taxon>Clostridiaceae</taxon>
        <taxon>Clostridium</taxon>
    </lineage>
</organism>
<dbReference type="Pfam" id="PF19279">
    <property type="entry name" value="YegS_C"/>
    <property type="match status" value="1"/>
</dbReference>
<evidence type="ECO:0000256" key="11">
    <source>
        <dbReference type="ARBA" id="ARBA00023209"/>
    </source>
</evidence>
<feature type="domain" description="DAGKc" evidence="13">
    <location>
        <begin position="1"/>
        <end position="127"/>
    </location>
</feature>
<dbReference type="InterPro" id="IPR045540">
    <property type="entry name" value="YegS/DAGK_C"/>
</dbReference>
<dbReference type="OrthoDB" id="9786026at2"/>
<keyword evidence="10" id="KW-0443">Lipid metabolism</keyword>
<evidence type="ECO:0000256" key="3">
    <source>
        <dbReference type="ARBA" id="ARBA00022516"/>
    </source>
</evidence>
<keyword evidence="11" id="KW-0594">Phospholipid biosynthesis</keyword>
<evidence type="ECO:0000256" key="8">
    <source>
        <dbReference type="ARBA" id="ARBA00022840"/>
    </source>
</evidence>
<dbReference type="GO" id="GO:0046872">
    <property type="term" value="F:metal ion binding"/>
    <property type="evidence" value="ECO:0007669"/>
    <property type="project" value="UniProtKB-KW"/>
</dbReference>
<evidence type="ECO:0000256" key="9">
    <source>
        <dbReference type="ARBA" id="ARBA00022842"/>
    </source>
</evidence>
<dbReference type="GO" id="GO:0005886">
    <property type="term" value="C:plasma membrane"/>
    <property type="evidence" value="ECO:0007669"/>
    <property type="project" value="TreeGrafter"/>
</dbReference>
<dbReference type="SMART" id="SM00046">
    <property type="entry name" value="DAGKc"/>
    <property type="match status" value="1"/>
</dbReference>
<dbReference type="NCBIfam" id="TIGR00147">
    <property type="entry name" value="YegS/Rv2252/BmrU family lipid kinase"/>
    <property type="match status" value="1"/>
</dbReference>
<keyword evidence="15" id="KW-1185">Reference proteome</keyword>
<dbReference type="SUPFAM" id="SSF111331">
    <property type="entry name" value="NAD kinase/diacylglycerol kinase-like"/>
    <property type="match status" value="1"/>
</dbReference>
<keyword evidence="3" id="KW-0444">Lipid biosynthesis</keyword>
<dbReference type="GO" id="GO:0008654">
    <property type="term" value="P:phospholipid biosynthetic process"/>
    <property type="evidence" value="ECO:0007669"/>
    <property type="project" value="UniProtKB-KW"/>
</dbReference>
<comment type="similarity">
    <text evidence="2">Belongs to the diacylglycerol/lipid kinase family.</text>
</comment>
<dbReference type="STRING" id="1121298.SAMN05444401_4138"/>
<keyword evidence="6" id="KW-0547">Nucleotide-binding</keyword>
<keyword evidence="8" id="KW-0067">ATP-binding</keyword>
<dbReference type="EMBL" id="FQZO01000009">
    <property type="protein sequence ID" value="SHJ87208.1"/>
    <property type="molecule type" value="Genomic_DNA"/>
</dbReference>
<evidence type="ECO:0000256" key="1">
    <source>
        <dbReference type="ARBA" id="ARBA00001946"/>
    </source>
</evidence>
<evidence type="ECO:0000313" key="14">
    <source>
        <dbReference type="EMBL" id="SHJ87208.1"/>
    </source>
</evidence>
<dbReference type="InterPro" id="IPR050187">
    <property type="entry name" value="Lipid_Phosphate_FormReg"/>
</dbReference>
<dbReference type="InterPro" id="IPR005218">
    <property type="entry name" value="Diacylglycerol/lipid_kinase"/>
</dbReference>
<evidence type="ECO:0000256" key="10">
    <source>
        <dbReference type="ARBA" id="ARBA00023098"/>
    </source>
</evidence>
<dbReference type="PANTHER" id="PTHR12358:SF106">
    <property type="entry name" value="LIPID KINASE YEGS"/>
    <property type="match status" value="1"/>
</dbReference>
<keyword evidence="9" id="KW-0460">Magnesium</keyword>
<proteinExistence type="inferred from homology"/>
<dbReference type="Gene3D" id="3.40.50.10330">
    <property type="entry name" value="Probable inorganic polyphosphate/atp-NAD kinase, domain 1"/>
    <property type="match status" value="1"/>
</dbReference>
<dbReference type="RefSeq" id="WP_073011387.1">
    <property type="nucleotide sequence ID" value="NZ_FQZO01000009.1"/>
</dbReference>
<evidence type="ECO:0000256" key="4">
    <source>
        <dbReference type="ARBA" id="ARBA00022679"/>
    </source>
</evidence>
<dbReference type="PROSITE" id="PS50146">
    <property type="entry name" value="DAGK"/>
    <property type="match status" value="1"/>
</dbReference>
<dbReference type="InterPro" id="IPR017438">
    <property type="entry name" value="ATP-NAD_kinase_N"/>
</dbReference>
<evidence type="ECO:0000259" key="13">
    <source>
        <dbReference type="PROSITE" id="PS50146"/>
    </source>
</evidence>
<comment type="cofactor">
    <cofactor evidence="1">
        <name>Mg(2+)</name>
        <dbReference type="ChEBI" id="CHEBI:18420"/>
    </cofactor>
</comment>
<dbReference type="GO" id="GO:0004143">
    <property type="term" value="F:ATP-dependent diacylglycerol kinase activity"/>
    <property type="evidence" value="ECO:0007669"/>
    <property type="project" value="TreeGrafter"/>
</dbReference>
<evidence type="ECO:0000256" key="5">
    <source>
        <dbReference type="ARBA" id="ARBA00022723"/>
    </source>
</evidence>
<evidence type="ECO:0000313" key="15">
    <source>
        <dbReference type="Proteomes" id="UP000184080"/>
    </source>
</evidence>
<dbReference type="AlphaFoldDB" id="A0A1M6MUL8"/>
<evidence type="ECO:0000256" key="2">
    <source>
        <dbReference type="ARBA" id="ARBA00005983"/>
    </source>
</evidence>
<keyword evidence="5" id="KW-0479">Metal-binding</keyword>
<keyword evidence="12" id="KW-1208">Phospholipid metabolism</keyword>
<dbReference type="InterPro" id="IPR001206">
    <property type="entry name" value="Diacylglycerol_kinase_cat_dom"/>
</dbReference>
<keyword evidence="7 14" id="KW-0418">Kinase</keyword>
<keyword evidence="4" id="KW-0808">Transferase</keyword>
<dbReference type="Gene3D" id="2.60.200.40">
    <property type="match status" value="1"/>
</dbReference>
<evidence type="ECO:0000256" key="6">
    <source>
        <dbReference type="ARBA" id="ARBA00022741"/>
    </source>
</evidence>
<reference evidence="14 15" key="1">
    <citation type="submission" date="2016-11" db="EMBL/GenBank/DDBJ databases">
        <authorList>
            <person name="Jaros S."/>
            <person name="Januszkiewicz K."/>
            <person name="Wedrychowicz H."/>
        </authorList>
    </citation>
    <scope>NUCLEOTIDE SEQUENCE [LARGE SCALE GENOMIC DNA]</scope>
    <source>
        <strain evidence="14 15">DSM 21864</strain>
    </source>
</reference>
<dbReference type="Pfam" id="PF00781">
    <property type="entry name" value="DAGK_cat"/>
    <property type="match status" value="1"/>
</dbReference>
<gene>
    <name evidence="14" type="ORF">SAMN05444401_4138</name>
</gene>
<dbReference type="PANTHER" id="PTHR12358">
    <property type="entry name" value="SPHINGOSINE KINASE"/>
    <property type="match status" value="1"/>
</dbReference>
<dbReference type="GO" id="GO:0005524">
    <property type="term" value="F:ATP binding"/>
    <property type="evidence" value="ECO:0007669"/>
    <property type="project" value="UniProtKB-KW"/>
</dbReference>
<dbReference type="Proteomes" id="UP000184080">
    <property type="component" value="Unassembled WGS sequence"/>
</dbReference>
<accession>A0A1M6MUL8</accession>
<sequence>MKHLFIINPEAGKGKAISYLESIKNIFQDMEDEYHIEVTEHPGHATQIVKEYTSKEDYRVYAIGGDGTLNEVLNGIIGSTSSLAVIPAGSGNDFVKNIVSEEDEDILLKTINGKEKYMDLGKVNDRYFINISSVGFDSEVVYNAKSMKKIKYISGSTAYIIGILKTLFNFNPIHAEITIDEMKFNRDILLAAIANGKCYGGGIKIAPDSSVFDGIFDICLIDKVSKLKIFFLFPQVIKGKHKNIKEVKFYKAKKVSINSSKEFVINIDGELIKDKHIDFEIIHHGIKVVMPEAI</sequence>
<protein>
    <submittedName>
        <fullName evidence="14">Lipid kinase, YegS/Rv2252/BmrU family</fullName>
    </submittedName>
</protein>
<evidence type="ECO:0000256" key="12">
    <source>
        <dbReference type="ARBA" id="ARBA00023264"/>
    </source>
</evidence>
<name>A0A1M6MUL8_9CLOT</name>
<dbReference type="InterPro" id="IPR016064">
    <property type="entry name" value="NAD/diacylglycerol_kinase_sf"/>
</dbReference>